<feature type="compositionally biased region" description="Acidic residues" evidence="1">
    <location>
        <begin position="214"/>
        <end position="228"/>
    </location>
</feature>
<dbReference type="EMBL" id="CAJZCX010000017">
    <property type="protein sequence ID" value="CAG9485310.1"/>
    <property type="molecule type" value="Genomic_DNA"/>
</dbReference>
<protein>
    <submittedName>
        <fullName evidence="2">(malaria parasite P. vivax) hypothetical protein</fullName>
    </submittedName>
</protein>
<reference evidence="2" key="1">
    <citation type="submission" date="2021-09" db="EMBL/GenBank/DDBJ databases">
        <authorList>
            <consortium name="Pathogen Informatics"/>
        </authorList>
    </citation>
    <scope>NUCLEOTIDE SEQUENCE</scope>
    <source>
        <strain evidence="2">PvW1</strain>
    </source>
</reference>
<name>A0A8S4HLV3_PLAVI</name>
<dbReference type="AlphaFoldDB" id="A0A8S4HLV3"/>
<comment type="caution">
    <text evidence="2">The sequence shown here is derived from an EMBL/GenBank/DDBJ whole genome shotgun (WGS) entry which is preliminary data.</text>
</comment>
<gene>
    <name evidence="2" type="ORF">PVW1_000007700</name>
</gene>
<evidence type="ECO:0000313" key="3">
    <source>
        <dbReference type="Proteomes" id="UP000779233"/>
    </source>
</evidence>
<proteinExistence type="predicted"/>
<feature type="region of interest" description="Disordered" evidence="1">
    <location>
        <begin position="214"/>
        <end position="239"/>
    </location>
</feature>
<organism evidence="2 3">
    <name type="scientific">Plasmodium vivax</name>
    <name type="common">malaria parasite P. vivax</name>
    <dbReference type="NCBI Taxonomy" id="5855"/>
    <lineage>
        <taxon>Eukaryota</taxon>
        <taxon>Sar</taxon>
        <taxon>Alveolata</taxon>
        <taxon>Apicomplexa</taxon>
        <taxon>Aconoidasida</taxon>
        <taxon>Haemosporida</taxon>
        <taxon>Plasmodiidae</taxon>
        <taxon>Plasmodium</taxon>
        <taxon>Plasmodium (Plasmodium)</taxon>
    </lineage>
</organism>
<dbReference type="VEuPathDB" id="PlasmoDB:PVPAM_000044100"/>
<evidence type="ECO:0000256" key="1">
    <source>
        <dbReference type="SAM" id="MobiDB-lite"/>
    </source>
</evidence>
<dbReference type="Proteomes" id="UP000779233">
    <property type="component" value="Unassembled WGS sequence"/>
</dbReference>
<accession>A0A8S4HLV3</accession>
<evidence type="ECO:0000313" key="2">
    <source>
        <dbReference type="EMBL" id="CAG9485310.1"/>
    </source>
</evidence>
<sequence length="355" mass="41150">MDNDEQLRILPTKLHYHLLDDPKWGKCEGESFYNAAKEEISRKRGLQDDSDKILEALCYVYKRSSRVGFDNNLCNFLYFWLGDILLKKLEKEDFFQEIILKLFKNITNDTGQVCTAPYQYIHRDDFKKVKKIFDCSEDYKIYDIQYVNLNMSCNSKYKSHFNTNMNVYGDFYSECAVEGKVNTYCEAFKKYFPNREKNLLSKWTCNLQEIEPQVEDIKEEDEPGEEEVQLSLRSKEEEQGKKLSRGFTDLSVPGAGIPVAQSPYLERADSEIGSAASPSITSKSITGAVSVAGILVPSYLMYNYTYAGTWINKVLGRKTRTNFNPYTDQYLMANFSGPENFNSERSRYNISYRPE</sequence>
<dbReference type="Pfam" id="PF05795">
    <property type="entry name" value="Plasmodium_Vir"/>
    <property type="match status" value="1"/>
</dbReference>
<dbReference type="InterPro" id="IPR008780">
    <property type="entry name" value="Plasmodium_Vir"/>
</dbReference>